<dbReference type="CDD" id="cd17065">
    <property type="entry name" value="Ubl_UBP24"/>
    <property type="match status" value="1"/>
</dbReference>
<keyword evidence="3" id="KW-0833">Ubl conjugation pathway</keyword>
<dbReference type="InterPro" id="IPR001394">
    <property type="entry name" value="Peptidase_C19_UCH"/>
</dbReference>
<keyword evidence="9" id="KW-1185">Reference proteome</keyword>
<dbReference type="InterPro" id="IPR056850">
    <property type="entry name" value="ARM_UBP34_24_USP9X_Y"/>
</dbReference>
<dbReference type="InterPro" id="IPR055176">
    <property type="entry name" value="UBP24/USP9X/USP9Y_UBL"/>
</dbReference>
<dbReference type="PROSITE" id="PS50235">
    <property type="entry name" value="USP_3"/>
    <property type="match status" value="1"/>
</dbReference>
<keyword evidence="4" id="KW-0378">Hydrolase</keyword>
<name>A0ABN8MUK0_9CNID</name>
<dbReference type="PANTHER" id="PTHR24006:SF943">
    <property type="entry name" value="UBIQUITIN CARBOXYL-TERMINAL HYDROLASE PUF"/>
    <property type="match status" value="1"/>
</dbReference>
<dbReference type="Proteomes" id="UP001159405">
    <property type="component" value="Unassembled WGS sequence"/>
</dbReference>
<dbReference type="EMBL" id="CALNXK010000004">
    <property type="protein sequence ID" value="CAH3036363.1"/>
    <property type="molecule type" value="Genomic_DNA"/>
</dbReference>
<feature type="domain" description="UBA" evidence="6">
    <location>
        <begin position="3"/>
        <end position="44"/>
    </location>
</feature>
<dbReference type="InterPro" id="IPR047061">
    <property type="entry name" value="UBP24_Ubl"/>
</dbReference>
<dbReference type="Pfam" id="PF25010">
    <property type="entry name" value="ARM_UBP24_USP9X-Y"/>
    <property type="match status" value="1"/>
</dbReference>
<dbReference type="Pfam" id="PF00627">
    <property type="entry name" value="UBA"/>
    <property type="match status" value="1"/>
</dbReference>
<dbReference type="InterPro" id="IPR038765">
    <property type="entry name" value="Papain-like_cys_pep_sf"/>
</dbReference>
<dbReference type="Gene3D" id="3.90.70.10">
    <property type="entry name" value="Cysteine proteinases"/>
    <property type="match status" value="1"/>
</dbReference>
<feature type="compositionally biased region" description="Basic and acidic residues" evidence="5">
    <location>
        <begin position="1039"/>
        <end position="1053"/>
    </location>
</feature>
<feature type="region of interest" description="Disordered" evidence="5">
    <location>
        <begin position="2052"/>
        <end position="2081"/>
    </location>
</feature>
<evidence type="ECO:0000256" key="5">
    <source>
        <dbReference type="SAM" id="MobiDB-lite"/>
    </source>
</evidence>
<sequence>MVEPNEAYVNTLLNMGFVDSAQIRKALSLAKNDLNDAVALLTGEETRTSFYFEDPEVKDTETQHGLDDGGMDIPPLVDSRDNDESEFFDASGEPPPSYDEAMNPAGMSLNGASHGKDETENMDIPLEFPTTNLCELEDRVFIDNWSIPYKREESLGKCLLSSARFAQEGLADADENCKRFMDRALPECFKKLLTTQAVHRWGSEIHEGIYDMLHLLLELIASRLKYKPVPFGLLELLTQAFNPETEFQFKNRSKPWDKKYFEGVFGADDCYAVCPPTSVYYTSPSYKDPYGWLVNLINKFAELGGFEEIKKQIETAERVDAPMLAALLKPLGICASYLNAKVLPKVFSDVFEKTLGYIQELTNEDMKQKAVGDVFDLLTTLKLLCMRLWQNMVSGVDDLRLEVALKMLKSPHFNAKMNSLKEVCKLIDDSEKSKNPKVNISQDVITEWLLQNKVLSIAFESNLHQSQYCDRIKVLVEFLGTKLSLDELTTIWKMQVGKHHTEVDNIHNILATAAVRFNSNQLDHLFVLIQQSWGSESDRMKEKLLILIGRIGKEARVGKITTKVLDLLWSLSHLPSLTTEMVDQALKSHIEILSDSYSVKEQIKKNYAIKCVEDMKKGVLIVPAIRQLLKITRGMVKQQFNKNDKGNLQELHKSHDIIKLTVTSLVNCHQQAVAAAAPGSLEEDTLVDGRYTHKEFISIHLRFLAYVLEQGRFYLHWHRARDIWDCLVANADACEFDRETCFDWFYKGQDDLDSETQSQMFTSKVLKLEPNRLTMKGFNCFKKFLEKVNTNDHRMKETGSTYTVDKNAYTIEKMELVGLDYLWRVVLEVPSEEIAMLAVKKLMELSYTCLSPKLKKDPVNIHKKFILECYKRLESMMCGLGNSSISQAACTAATAATAVLTPDVIITPVPARANVMLSIERLLVLVEQYIITVEDLHAGPRTLLPHGASFHGYPITINVSSDLPRQEFTLQCHSNESLKSIRHRVANRLNTNHEQIQLSTSEKLLLPSKDQKLLYQLEFEDEQLLFAKVSVSGVTTVPTKEEAESQEAMRIDESSASGSNRQSYALEQERMMPGVIMATECKAFDKLYQLTDLEEPTITVRVQRLLMLLPTDPDVQEALESISQQYTISCSPGNIDDRMQSTANLQNMFKCVTPGMSPFRILYNLEVLSSKLMPTLNRDGGANARMFKENFLAAGGLSIVVNILQKDMFPQDVDTEIRRGCYAICLQLARFLLCGQSSENSFTAPPTSPYRESATAAASPIAMATGTMDTDLNDSLNNSAVEAKRPRSSSVIDDVHPSVRVAIETMGRDDFAETIACFMRVAWAAAAGRINLAGGRQRLSSQSSDEEAATMGGGAGSDTESVRSFRSSVSNGIPSEVTSKDVVIVAEALQLLVLCLQLRTQLMGVFYYLPNVNDFIVEILIGSINSQVRTTALEQLLILSQTPVGDPKIQTPNHFLLSVMLNSPLPLWTPTVYVRGKNHRLQRHCSQFFDLLCRLLDYLTLMEQRLMKIDPTKMIENEIRWLVNYECTTSLDNEFPLLAGHLKLIKTLFTCEGVDKRGLGEKLIKDILDDFLFPASKLIFDTRGTPNKETVIDVQPKCVARECQVAAHDLLVELADGCAENLVYIVSQLISMHHIGDPAILKEWEFQPPVAPRAHCGFVGLKNAGATCYMNSVLQQLYMQPALREALLSYDDTHPDKESVFFQVQSVFGHLMDSKLQYFAPEQFWKCFKLWGQPVNVREQQDAFEFFSNLTDQLDEILKKLGQEQLFKKTLCGMFADQKICKDCNHRYEREEAFHSLQVTVKNCRLEDSLEQFVNGEILEGDNAYFCEKCSERRTTVKRMCIKALPPVLVIQLKRFGYDWEAGRALKFDDHFEFPWVLNMEPYTTEGVARRDYNNSNPQAADTDSESGSVTDLHMSASNSSLQSNVSNVSISTPEIQYELVGVIVHSGQANAGHYYSFIKDRVGVNGCDTKERWYKFNDIIVEEFDMNEDTLEAECFGGTYKANVYDTVNSYPETRHRYWNGYMLFYESADKLRAMNGSGNDGRLLVRQEAVMEGQRSCPPSPSSSSISSSSGPPSPTRIDGLSQLTALVQKGERKGIFKDKMPAAIQRVVHTENLQFMQNRDVYNVDYFRFVLSLASCNARNTSSDKQTILSVCSLQLAVNFLFHTYFRTTKKLRTHTEDWCNCISIIVKHNSEACGWFMQFLAGDRGRGYIRPFLLECPAQEVRFAFAKILGVTFESFIMHGGSAESGQLNMLIETLLQMCDRDVVDNHKSCSEYFWLMNRYATMNRKTCKHLIAQGAFTKFLLFLVGPNAENGSNRRWSSIQAQEFSHLYSVLAFLVRSCDVSTQITVEPRSLRPTFPDMARTDPLIPIPPQMEDAIFGVNNDTYIREMSTAICDVMGTSQQIANMFIHCSWCNEHFSVKVLQHIRVLLATVSANDMKYLFGALLDILMVEDPLQLLRIKCVADEQGDGVLAVIKSSNTADSRRAYQCIKFLVQLANKCPQAKDYLLQNTSRWQWAVQWLKRKMNEHYWAPHTSSSNEYSSSRTFQRTSSAADTLAEATALLTELEAKDGEVNTSDEVDDSDNKLEGEDWEKEGMT</sequence>
<dbReference type="PANTHER" id="PTHR24006">
    <property type="entry name" value="UBIQUITIN CARBOXYL-TERMINAL HYDROLASE"/>
    <property type="match status" value="1"/>
</dbReference>
<evidence type="ECO:0000256" key="4">
    <source>
        <dbReference type="ARBA" id="ARBA00022801"/>
    </source>
</evidence>
<reference evidence="8 9" key="1">
    <citation type="submission" date="2022-05" db="EMBL/GenBank/DDBJ databases">
        <authorList>
            <consortium name="Genoscope - CEA"/>
            <person name="William W."/>
        </authorList>
    </citation>
    <scope>NUCLEOTIDE SEQUENCE [LARGE SCALE GENOMIC DNA]</scope>
</reference>
<dbReference type="InterPro" id="IPR009060">
    <property type="entry name" value="UBA-like_sf"/>
</dbReference>
<dbReference type="InterPro" id="IPR021905">
    <property type="entry name" value="DUF3517"/>
</dbReference>
<feature type="region of interest" description="Disordered" evidence="5">
    <location>
        <begin position="1889"/>
        <end position="1913"/>
    </location>
</feature>
<dbReference type="CDD" id="cd02659">
    <property type="entry name" value="peptidase_C19C"/>
    <property type="match status" value="1"/>
</dbReference>
<evidence type="ECO:0000313" key="9">
    <source>
        <dbReference type="Proteomes" id="UP001159405"/>
    </source>
</evidence>
<feature type="region of interest" description="Disordered" evidence="5">
    <location>
        <begin position="2569"/>
        <end position="2599"/>
    </location>
</feature>
<dbReference type="InterPro" id="IPR028889">
    <property type="entry name" value="USP"/>
</dbReference>
<dbReference type="PROSITE" id="PS00973">
    <property type="entry name" value="USP_2"/>
    <property type="match status" value="1"/>
</dbReference>
<evidence type="ECO:0000256" key="1">
    <source>
        <dbReference type="ARBA" id="ARBA00022553"/>
    </source>
</evidence>
<proteinExistence type="predicted"/>
<feature type="compositionally biased region" description="Low complexity" evidence="5">
    <location>
        <begin position="2064"/>
        <end position="2073"/>
    </location>
</feature>
<dbReference type="SUPFAM" id="SSF46934">
    <property type="entry name" value="UBA-like"/>
    <property type="match status" value="1"/>
</dbReference>
<protein>
    <recommendedName>
        <fullName evidence="10">Ubiquitinyl hydrolase 1</fullName>
    </recommendedName>
</protein>
<gene>
    <name evidence="8" type="ORF">PLOB_00030932</name>
</gene>
<dbReference type="InterPro" id="IPR018200">
    <property type="entry name" value="USP_CS"/>
</dbReference>
<dbReference type="PROSITE" id="PS50030">
    <property type="entry name" value="UBA"/>
    <property type="match status" value="1"/>
</dbReference>
<evidence type="ECO:0000313" key="8">
    <source>
        <dbReference type="EMBL" id="CAH3036363.1"/>
    </source>
</evidence>
<accession>A0ABN8MUK0</accession>
<feature type="domain" description="USP" evidence="7">
    <location>
        <begin position="1659"/>
        <end position="2030"/>
    </location>
</feature>
<dbReference type="SMART" id="SM00165">
    <property type="entry name" value="UBA"/>
    <property type="match status" value="1"/>
</dbReference>
<evidence type="ECO:0000259" key="6">
    <source>
        <dbReference type="PROSITE" id="PS50030"/>
    </source>
</evidence>
<dbReference type="InterPro" id="IPR015940">
    <property type="entry name" value="UBA"/>
</dbReference>
<evidence type="ECO:0000259" key="7">
    <source>
        <dbReference type="PROSITE" id="PS50235"/>
    </source>
</evidence>
<dbReference type="PROSITE" id="PS00972">
    <property type="entry name" value="USP_1"/>
    <property type="match status" value="1"/>
</dbReference>
<feature type="compositionally biased region" description="Polar residues" evidence="5">
    <location>
        <begin position="1894"/>
        <end position="1910"/>
    </location>
</feature>
<dbReference type="Pfam" id="PF12030">
    <property type="entry name" value="DUF3517"/>
    <property type="match status" value="1"/>
</dbReference>
<dbReference type="InterPro" id="IPR050164">
    <property type="entry name" value="Peptidase_C19"/>
</dbReference>
<comment type="caution">
    <text evidence="8">The sequence shown here is derived from an EMBL/GenBank/DDBJ whole genome shotgun (WGS) entry which is preliminary data.</text>
</comment>
<feature type="compositionally biased region" description="Basic and acidic residues" evidence="5">
    <location>
        <begin position="2584"/>
        <end position="2599"/>
    </location>
</feature>
<evidence type="ECO:0000256" key="2">
    <source>
        <dbReference type="ARBA" id="ARBA00022670"/>
    </source>
</evidence>
<dbReference type="Pfam" id="PF00443">
    <property type="entry name" value="UCH"/>
    <property type="match status" value="1"/>
</dbReference>
<feature type="region of interest" description="Disordered" evidence="5">
    <location>
        <begin position="1036"/>
        <end position="1062"/>
    </location>
</feature>
<dbReference type="Gene3D" id="1.10.8.10">
    <property type="entry name" value="DNA helicase RuvA subunit, C-terminal domain"/>
    <property type="match status" value="1"/>
</dbReference>
<dbReference type="SUPFAM" id="SSF54001">
    <property type="entry name" value="Cysteine proteinases"/>
    <property type="match status" value="1"/>
</dbReference>
<evidence type="ECO:0000256" key="3">
    <source>
        <dbReference type="ARBA" id="ARBA00022786"/>
    </source>
</evidence>
<keyword evidence="2" id="KW-0645">Protease</keyword>
<keyword evidence="1" id="KW-0597">Phosphoprotein</keyword>
<organism evidence="8 9">
    <name type="scientific">Porites lobata</name>
    <dbReference type="NCBI Taxonomy" id="104759"/>
    <lineage>
        <taxon>Eukaryota</taxon>
        <taxon>Metazoa</taxon>
        <taxon>Cnidaria</taxon>
        <taxon>Anthozoa</taxon>
        <taxon>Hexacorallia</taxon>
        <taxon>Scleractinia</taxon>
        <taxon>Fungiina</taxon>
        <taxon>Poritidae</taxon>
        <taxon>Porites</taxon>
    </lineage>
</organism>
<evidence type="ECO:0008006" key="10">
    <source>
        <dbReference type="Google" id="ProtNLM"/>
    </source>
</evidence>
<feature type="region of interest" description="Disordered" evidence="5">
    <location>
        <begin position="1336"/>
        <end position="1362"/>
    </location>
</feature>
<dbReference type="Pfam" id="PF22900">
    <property type="entry name" value="UCH_UBL1"/>
    <property type="match status" value="1"/>
</dbReference>